<reference evidence="1 2" key="1">
    <citation type="submission" date="2020-08" db="EMBL/GenBank/DDBJ databases">
        <title>Genomic Encyclopedia of Type Strains, Phase IV (KMG-IV): sequencing the most valuable type-strain genomes for metagenomic binning, comparative biology and taxonomic classification.</title>
        <authorList>
            <person name="Goeker M."/>
        </authorList>
    </citation>
    <scope>NUCLEOTIDE SEQUENCE [LARGE SCALE GENOMIC DNA]</scope>
    <source>
        <strain evidence="1 2">DSM 103526</strain>
    </source>
</reference>
<protein>
    <submittedName>
        <fullName evidence="1">Uncharacterized protein</fullName>
    </submittedName>
</protein>
<proteinExistence type="predicted"/>
<dbReference type="EMBL" id="JACHEN010000012">
    <property type="protein sequence ID" value="MBB6216139.1"/>
    <property type="molecule type" value="Genomic_DNA"/>
</dbReference>
<organism evidence="1 2">
    <name type="scientific">Anaerosolibacter carboniphilus</name>
    <dbReference type="NCBI Taxonomy" id="1417629"/>
    <lineage>
        <taxon>Bacteria</taxon>
        <taxon>Bacillati</taxon>
        <taxon>Bacillota</taxon>
        <taxon>Clostridia</taxon>
        <taxon>Peptostreptococcales</taxon>
        <taxon>Thermotaleaceae</taxon>
        <taxon>Anaerosolibacter</taxon>
    </lineage>
</organism>
<gene>
    <name evidence="1" type="ORF">HNQ80_002238</name>
</gene>
<comment type="caution">
    <text evidence="1">The sequence shown here is derived from an EMBL/GenBank/DDBJ whole genome shotgun (WGS) entry which is preliminary data.</text>
</comment>
<name>A0A841L179_9FIRM</name>
<accession>A0A841L179</accession>
<sequence>MGSTVPSRVQAGVTFSYIEELEADLAKDGYDVTALKKSVIENNCGKALLSRFLELVK</sequence>
<evidence type="ECO:0000313" key="1">
    <source>
        <dbReference type="EMBL" id="MBB6216139.1"/>
    </source>
</evidence>
<evidence type="ECO:0000313" key="2">
    <source>
        <dbReference type="Proteomes" id="UP000579281"/>
    </source>
</evidence>
<dbReference type="Proteomes" id="UP000579281">
    <property type="component" value="Unassembled WGS sequence"/>
</dbReference>
<keyword evidence="2" id="KW-1185">Reference proteome</keyword>
<dbReference type="AlphaFoldDB" id="A0A841L179"/>